<gene>
    <name evidence="2" type="ORF">IW261DRAFT_728815</name>
</gene>
<dbReference type="Proteomes" id="UP001175227">
    <property type="component" value="Unassembled WGS sequence"/>
</dbReference>
<comment type="caution">
    <text evidence="2">The sequence shown here is derived from an EMBL/GenBank/DDBJ whole genome shotgun (WGS) entry which is preliminary data.</text>
</comment>
<reference evidence="2" key="1">
    <citation type="submission" date="2023-06" db="EMBL/GenBank/DDBJ databases">
        <authorList>
            <consortium name="Lawrence Berkeley National Laboratory"/>
            <person name="Ahrendt S."/>
            <person name="Sahu N."/>
            <person name="Indic B."/>
            <person name="Wong-Bajracharya J."/>
            <person name="Merenyi Z."/>
            <person name="Ke H.-M."/>
            <person name="Monk M."/>
            <person name="Kocsube S."/>
            <person name="Drula E."/>
            <person name="Lipzen A."/>
            <person name="Balint B."/>
            <person name="Henrissat B."/>
            <person name="Andreopoulos B."/>
            <person name="Martin F.M."/>
            <person name="Harder C.B."/>
            <person name="Rigling D."/>
            <person name="Ford K.L."/>
            <person name="Foster G.D."/>
            <person name="Pangilinan J."/>
            <person name="Papanicolaou A."/>
            <person name="Barry K."/>
            <person name="LaButti K."/>
            <person name="Viragh M."/>
            <person name="Koriabine M."/>
            <person name="Yan M."/>
            <person name="Riley R."/>
            <person name="Champramary S."/>
            <person name="Plett K.L."/>
            <person name="Tsai I.J."/>
            <person name="Slot J."/>
            <person name="Sipos G."/>
            <person name="Plett J."/>
            <person name="Nagy L.G."/>
            <person name="Grigoriev I.V."/>
        </authorList>
    </citation>
    <scope>NUCLEOTIDE SEQUENCE</scope>
    <source>
        <strain evidence="2">ICMP 16352</strain>
    </source>
</reference>
<accession>A0AA39U253</accession>
<name>A0AA39U253_9AGAR</name>
<proteinExistence type="predicted"/>
<keyword evidence="1" id="KW-0175">Coiled coil</keyword>
<organism evidence="2 3">
    <name type="scientific">Armillaria novae-zelandiae</name>
    <dbReference type="NCBI Taxonomy" id="153914"/>
    <lineage>
        <taxon>Eukaryota</taxon>
        <taxon>Fungi</taxon>
        <taxon>Dikarya</taxon>
        <taxon>Basidiomycota</taxon>
        <taxon>Agaricomycotina</taxon>
        <taxon>Agaricomycetes</taxon>
        <taxon>Agaricomycetidae</taxon>
        <taxon>Agaricales</taxon>
        <taxon>Marasmiineae</taxon>
        <taxon>Physalacriaceae</taxon>
        <taxon>Armillaria</taxon>
    </lineage>
</organism>
<evidence type="ECO:0000313" key="2">
    <source>
        <dbReference type="EMBL" id="KAK0472708.1"/>
    </source>
</evidence>
<feature type="coiled-coil region" evidence="1">
    <location>
        <begin position="486"/>
        <end position="520"/>
    </location>
</feature>
<evidence type="ECO:0000256" key="1">
    <source>
        <dbReference type="SAM" id="Coils"/>
    </source>
</evidence>
<keyword evidence="3" id="KW-1185">Reference proteome</keyword>
<dbReference type="AlphaFoldDB" id="A0AA39U253"/>
<protein>
    <submittedName>
        <fullName evidence="2">Uncharacterized protein</fullName>
    </submittedName>
</protein>
<sequence length="600" mass="68754">MTPEGNHIPGGPDVAPLVLFLLFAYFHHSQLSVLSRLSPTNTTSSFSTPQLSSVATRPNPLAMLLKGIPPLDFEPVFVSQATRPLNKLSACCACPLHCKPWSNPQRLYPSQYRLLRDKVAENENKWRRAIACAQEAEERAKELEGRIDLCTEETAKAMDEEIRTKACRIQLQEEEIGRKDEIIRLMNEKIRTMGGELRRKDEEIRKRAQDIKATDEYRRKDSEAGLLAQRCQHAEKNLASLCTETASLRQRICDHQEEKETILKELESMKGFVGAKDHEILEARAALSSKQAEVINNSNSSLRVIMTLRQKIFETEREAQKKVLVVEDSVRQEKLTAEEKLQELTKELAASREEGTRARAGHESAVEQLIFRLEEVRRTAAEREKEMERLAAALKDEMLQRQLIFERCRDLEMHPPPMDESCQWRLDEVRSVAMAELNRRDEHISLMQKVGRQLVADNQRLSGEIEQLQGWKGEAWNALEERDAKLRQKDKEITVTREDNQELAERNRMLTMELEGLRSSTDTVMAPPSDGASLSQMTTLALTRGEELNRVKEELARSIEREKQALENFQTHREAGSSRKTCARRIVKPNIEIGMTVWSK</sequence>
<evidence type="ECO:0000313" key="3">
    <source>
        <dbReference type="Proteomes" id="UP001175227"/>
    </source>
</evidence>
<feature type="coiled-coil region" evidence="1">
    <location>
        <begin position="133"/>
        <end position="160"/>
    </location>
</feature>
<feature type="coiled-coil region" evidence="1">
    <location>
        <begin position="327"/>
        <end position="400"/>
    </location>
</feature>
<dbReference type="EMBL" id="JAUEPR010000038">
    <property type="protein sequence ID" value="KAK0472708.1"/>
    <property type="molecule type" value="Genomic_DNA"/>
</dbReference>
<feature type="coiled-coil region" evidence="1">
    <location>
        <begin position="545"/>
        <end position="572"/>
    </location>
</feature>